<reference evidence="7" key="2">
    <citation type="journal article" date="2019" name="BMC Genomics">
        <title>De novo transcriptome assembly of the cubomedusa Tripedalia cystophora, including the analysis of a set of genes involved in peptidergic neurotransmission.</title>
        <authorList>
            <person name="Nielsen S.K."/>
            <person name="Koch T.L."/>
            <person name="Hauser F."/>
            <person name="Garm A."/>
            <person name="Grimmelikhuijzen C.J."/>
        </authorList>
    </citation>
    <scope>NUCLEOTIDE SEQUENCE</scope>
</reference>
<evidence type="ECO:0000256" key="3">
    <source>
        <dbReference type="ARBA" id="ARBA00023157"/>
    </source>
</evidence>
<evidence type="ECO:0000256" key="1">
    <source>
        <dbReference type="ARBA" id="ARBA00004613"/>
    </source>
</evidence>
<dbReference type="PROSITE" id="PS01225">
    <property type="entry name" value="CTCK_2"/>
    <property type="match status" value="1"/>
</dbReference>
<feature type="signal peptide" evidence="5">
    <location>
        <begin position="1"/>
        <end position="23"/>
    </location>
</feature>
<evidence type="ECO:0000256" key="4">
    <source>
        <dbReference type="PROSITE-ProRule" id="PRU00039"/>
    </source>
</evidence>
<evidence type="ECO:0000256" key="2">
    <source>
        <dbReference type="ARBA" id="ARBA00022525"/>
    </source>
</evidence>
<protein>
    <submittedName>
        <fullName evidence="7">Glycoprotein hormone-like secreted protein</fullName>
    </submittedName>
</protein>
<dbReference type="AlphaFoldDB" id="A0A481ZMU0"/>
<evidence type="ECO:0000313" key="7">
    <source>
        <dbReference type="EMBL" id="QBL02619.1"/>
    </source>
</evidence>
<dbReference type="SMART" id="SM00041">
    <property type="entry name" value="CT"/>
    <property type="match status" value="1"/>
</dbReference>
<sequence>MMIDKQLSLFVILSLLAATTIHGGRRRMTSFTPCSTRRLIVKLEIRGCLRHKVITYGCNGYCSSETMSLLHTRGFAPTCNCCLPETSKTFTVALFCPKRSKRRIIHLPILAATSCSCRHCGAHTDGAGRLK</sequence>
<dbReference type="Pfam" id="PF00007">
    <property type="entry name" value="Cys_knot"/>
    <property type="match status" value="1"/>
</dbReference>
<comment type="caution">
    <text evidence="4">Lacks conserved residue(s) required for the propagation of feature annotation.</text>
</comment>
<keyword evidence="5" id="KW-0732">Signal</keyword>
<accession>A0A481ZMU0</accession>
<evidence type="ECO:0000256" key="5">
    <source>
        <dbReference type="SAM" id="SignalP"/>
    </source>
</evidence>
<feature type="chain" id="PRO_5019863797" evidence="5">
    <location>
        <begin position="24"/>
        <end position="131"/>
    </location>
</feature>
<dbReference type="Gene3D" id="2.10.90.10">
    <property type="entry name" value="Cystine-knot cytokines"/>
    <property type="match status" value="1"/>
</dbReference>
<name>A0A481ZMU0_TRICY</name>
<evidence type="ECO:0000259" key="6">
    <source>
        <dbReference type="PROSITE" id="PS01225"/>
    </source>
</evidence>
<dbReference type="SUPFAM" id="SSF57501">
    <property type="entry name" value="Cystine-knot cytokines"/>
    <property type="match status" value="1"/>
</dbReference>
<dbReference type="EMBL" id="MH835333">
    <property type="protein sequence ID" value="QBL02619.1"/>
    <property type="molecule type" value="mRNA"/>
</dbReference>
<dbReference type="InterPro" id="IPR029034">
    <property type="entry name" value="Cystine-knot_cytokine"/>
</dbReference>
<organism evidence="7">
    <name type="scientific">Tripedalia cystophora</name>
    <name type="common">Mangrove box jellyfish</name>
    <dbReference type="NCBI Taxonomy" id="6141"/>
    <lineage>
        <taxon>Eukaryota</taxon>
        <taxon>Metazoa</taxon>
        <taxon>Cnidaria</taxon>
        <taxon>Cubozoa</taxon>
        <taxon>Carybdeida</taxon>
        <taxon>Tripedaliidae</taxon>
        <taxon>Tripedalia</taxon>
    </lineage>
</organism>
<dbReference type="InterPro" id="IPR006207">
    <property type="entry name" value="Cys_knot_C"/>
</dbReference>
<proteinExistence type="evidence at transcript level"/>
<feature type="domain" description="CTCK" evidence="6">
    <location>
        <begin position="34"/>
        <end position="121"/>
    </location>
</feature>
<keyword evidence="2" id="KW-0964">Secreted</keyword>
<comment type="subcellular location">
    <subcellularLocation>
        <location evidence="1">Secreted</location>
    </subcellularLocation>
</comment>
<dbReference type="InterPro" id="IPR006208">
    <property type="entry name" value="Glyco_hormone_CN"/>
</dbReference>
<keyword evidence="3" id="KW-1015">Disulfide bond</keyword>
<reference evidence="7" key="1">
    <citation type="submission" date="2018-09" db="EMBL/GenBank/DDBJ databases">
        <authorList>
            <person name="Nielsen S.K.D."/>
            <person name="Koch T.L."/>
            <person name="Hauser F."/>
            <person name="Garm A."/>
            <person name="Grimmelikhuijzen C.J.P."/>
        </authorList>
    </citation>
    <scope>NUCLEOTIDE SEQUENCE</scope>
</reference>
<dbReference type="GO" id="GO:0005576">
    <property type="term" value="C:extracellular region"/>
    <property type="evidence" value="ECO:0007669"/>
    <property type="project" value="UniProtKB-SubCell"/>
</dbReference>